<reference evidence="2 3" key="1">
    <citation type="submission" date="2016-04" db="EMBL/GenBank/DDBJ databases">
        <title>Multiple horizontal gene transfer events from other fungi enriched the ability of the initially mycotrophic fungus Trichoderma (Ascomycota) to feed on dead plant biomass.</title>
        <authorList>
            <person name="Atanasova L."/>
            <person name="Chenthamara K."/>
            <person name="Zhang J."/>
            <person name="Grujic M."/>
            <person name="Henrissat B."/>
            <person name="Kuo A."/>
            <person name="Aertz A."/>
            <person name="Salamov A."/>
            <person name="Lipzen A."/>
            <person name="Labutti K."/>
            <person name="Barry K."/>
            <person name="Miao Y."/>
            <person name="Rahimi M.J."/>
            <person name="Shen Q."/>
            <person name="Grigoriev I.V."/>
            <person name="Kubicek C.P."/>
            <person name="Druzhinina I.S."/>
        </authorList>
    </citation>
    <scope>NUCLEOTIDE SEQUENCE [LARGE SCALE GENOMIC DNA]</scope>
    <source>
        <strain evidence="2 3">NJAU 4742</strain>
    </source>
</reference>
<organism evidence="2 3">
    <name type="scientific">Trichoderma guizhouense</name>
    <dbReference type="NCBI Taxonomy" id="1491466"/>
    <lineage>
        <taxon>Eukaryota</taxon>
        <taxon>Fungi</taxon>
        <taxon>Dikarya</taxon>
        <taxon>Ascomycota</taxon>
        <taxon>Pezizomycotina</taxon>
        <taxon>Sordariomycetes</taxon>
        <taxon>Hypocreomycetidae</taxon>
        <taxon>Hypocreales</taxon>
        <taxon>Hypocreaceae</taxon>
        <taxon>Trichoderma</taxon>
    </lineage>
</organism>
<evidence type="ECO:0000259" key="1">
    <source>
        <dbReference type="PROSITE" id="PS51154"/>
    </source>
</evidence>
<dbReference type="AlphaFoldDB" id="A0A1T3CN56"/>
<dbReference type="OrthoDB" id="6077599at2759"/>
<sequence length="229" mass="24169">MSSFKVIRSVADIPTISRLYATNRLSPPTSTTPALRPPSASLNARISLLRADITALPVDAIVNAAKNSLRGGGGVDGAIHSAAGRGLVYECITRYPHGCQTGNAVITGGHELPAKHVIHTVGPIFQNEATSEPLLSSCYERCLHVAVENGCASIAFSGISTGVYGYPSEAAAHVACRAVRDFLEGGNDQGKIERVVFVTFLAKDVNAYDAVLPLYFPPDESEMPQSSTD</sequence>
<dbReference type="CDD" id="cd02908">
    <property type="entry name" value="Macro_OAADPr_deacetylase"/>
    <property type="match status" value="1"/>
</dbReference>
<dbReference type="EMBL" id="LVVK01000013">
    <property type="protein sequence ID" value="OPB42520.1"/>
    <property type="molecule type" value="Genomic_DNA"/>
</dbReference>
<dbReference type="SUPFAM" id="SSF52949">
    <property type="entry name" value="Macro domain-like"/>
    <property type="match status" value="1"/>
</dbReference>
<evidence type="ECO:0000313" key="2">
    <source>
        <dbReference type="EMBL" id="OPB42520.1"/>
    </source>
</evidence>
<dbReference type="PANTHER" id="PTHR11106:SF27">
    <property type="entry name" value="MACRO DOMAIN-CONTAINING PROTEIN"/>
    <property type="match status" value="1"/>
</dbReference>
<dbReference type="SMART" id="SM00506">
    <property type="entry name" value="A1pp"/>
    <property type="match status" value="1"/>
</dbReference>
<dbReference type="Proteomes" id="UP000191004">
    <property type="component" value="Unassembled WGS sequence"/>
</dbReference>
<accession>A0A1T3CN56</accession>
<keyword evidence="3" id="KW-1185">Reference proteome</keyword>
<dbReference type="PROSITE" id="PS51154">
    <property type="entry name" value="MACRO"/>
    <property type="match status" value="1"/>
</dbReference>
<feature type="domain" description="Macro" evidence="1">
    <location>
        <begin position="33"/>
        <end position="216"/>
    </location>
</feature>
<gene>
    <name evidence="2" type="ORF">A0O28_0036370</name>
</gene>
<protein>
    <recommendedName>
        <fullName evidence="1">Macro domain-containing protein</fullName>
    </recommendedName>
</protein>
<dbReference type="Gene3D" id="3.40.220.10">
    <property type="entry name" value="Leucine Aminopeptidase, subunit E, domain 1"/>
    <property type="match status" value="1"/>
</dbReference>
<dbReference type="InterPro" id="IPR043472">
    <property type="entry name" value="Macro_dom-like"/>
</dbReference>
<evidence type="ECO:0000313" key="3">
    <source>
        <dbReference type="Proteomes" id="UP000191004"/>
    </source>
</evidence>
<name>A0A1T3CN56_9HYPO</name>
<comment type="caution">
    <text evidence="2">The sequence shown here is derived from an EMBL/GenBank/DDBJ whole genome shotgun (WGS) entry which is preliminary data.</text>
</comment>
<dbReference type="InterPro" id="IPR002589">
    <property type="entry name" value="Macro_dom"/>
</dbReference>
<proteinExistence type="predicted"/>
<dbReference type="PANTHER" id="PTHR11106">
    <property type="entry name" value="GANGLIOSIDE INDUCED DIFFERENTIATION ASSOCIATED PROTEIN 2-RELATED"/>
    <property type="match status" value="1"/>
</dbReference>
<dbReference type="Pfam" id="PF01661">
    <property type="entry name" value="Macro"/>
    <property type="match status" value="1"/>
</dbReference>